<reference evidence="1 2" key="1">
    <citation type="journal article" date="2018" name="Sci. Rep.">
        <title>Genomic signatures of local adaptation to the degree of environmental predictability in rotifers.</title>
        <authorList>
            <person name="Franch-Gras L."/>
            <person name="Hahn C."/>
            <person name="Garcia-Roger E.M."/>
            <person name="Carmona M.J."/>
            <person name="Serra M."/>
            <person name="Gomez A."/>
        </authorList>
    </citation>
    <scope>NUCLEOTIDE SEQUENCE [LARGE SCALE GENOMIC DNA]</scope>
    <source>
        <strain evidence="1">HYR1</strain>
    </source>
</reference>
<protein>
    <submittedName>
        <fullName evidence="1">Uncharacterized protein</fullName>
    </submittedName>
</protein>
<dbReference type="AlphaFoldDB" id="A0A3M7QKP8"/>
<organism evidence="1 2">
    <name type="scientific">Brachionus plicatilis</name>
    <name type="common">Marine rotifer</name>
    <name type="synonym">Brachionus muelleri</name>
    <dbReference type="NCBI Taxonomy" id="10195"/>
    <lineage>
        <taxon>Eukaryota</taxon>
        <taxon>Metazoa</taxon>
        <taxon>Spiralia</taxon>
        <taxon>Gnathifera</taxon>
        <taxon>Rotifera</taxon>
        <taxon>Eurotatoria</taxon>
        <taxon>Monogononta</taxon>
        <taxon>Pseudotrocha</taxon>
        <taxon>Ploima</taxon>
        <taxon>Brachionidae</taxon>
        <taxon>Brachionus</taxon>
    </lineage>
</organism>
<accession>A0A3M7QKP8</accession>
<sequence length="98" mass="11852">MSVRCFVQKLWSKNSYYYLNFRWVKKKLHLYIPSPFRPIFIQNNKLWHFCSKLNLPSLTKYGLVSPYFVIPIQTITEIGFFITPKIPYYIKMKNIPIV</sequence>
<evidence type="ECO:0000313" key="2">
    <source>
        <dbReference type="Proteomes" id="UP000276133"/>
    </source>
</evidence>
<name>A0A3M7QKP8_BRAPC</name>
<comment type="caution">
    <text evidence="1">The sequence shown here is derived from an EMBL/GenBank/DDBJ whole genome shotgun (WGS) entry which is preliminary data.</text>
</comment>
<proteinExistence type="predicted"/>
<evidence type="ECO:0000313" key="1">
    <source>
        <dbReference type="EMBL" id="RNA11684.1"/>
    </source>
</evidence>
<dbReference type="Proteomes" id="UP000276133">
    <property type="component" value="Unassembled WGS sequence"/>
</dbReference>
<keyword evidence="2" id="KW-1185">Reference proteome</keyword>
<gene>
    <name evidence="1" type="ORF">BpHYR1_018116</name>
</gene>
<dbReference type="EMBL" id="REGN01005886">
    <property type="protein sequence ID" value="RNA11684.1"/>
    <property type="molecule type" value="Genomic_DNA"/>
</dbReference>